<organism evidence="2 3">
    <name type="scientific">Saguinus oedipus</name>
    <name type="common">Cotton-top tamarin</name>
    <name type="synonym">Oedipomidas oedipus</name>
    <dbReference type="NCBI Taxonomy" id="9490"/>
    <lineage>
        <taxon>Eukaryota</taxon>
        <taxon>Metazoa</taxon>
        <taxon>Chordata</taxon>
        <taxon>Craniata</taxon>
        <taxon>Vertebrata</taxon>
        <taxon>Euteleostomi</taxon>
        <taxon>Mammalia</taxon>
        <taxon>Eutheria</taxon>
        <taxon>Euarchontoglires</taxon>
        <taxon>Primates</taxon>
        <taxon>Haplorrhini</taxon>
        <taxon>Platyrrhini</taxon>
        <taxon>Cebidae</taxon>
        <taxon>Callitrichinae</taxon>
        <taxon>Saguinus</taxon>
    </lineage>
</organism>
<keyword evidence="3" id="KW-1185">Reference proteome</keyword>
<gene>
    <name evidence="2" type="ORF">P7K49_023219</name>
</gene>
<feature type="non-terminal residue" evidence="2">
    <location>
        <position position="1"/>
    </location>
</feature>
<proteinExistence type="predicted"/>
<accession>A0ABQ9UL40</accession>
<evidence type="ECO:0000313" key="3">
    <source>
        <dbReference type="Proteomes" id="UP001266305"/>
    </source>
</evidence>
<protein>
    <recommendedName>
        <fullName evidence="4">MHC class I antigen</fullName>
    </recommendedName>
</protein>
<evidence type="ECO:0000313" key="2">
    <source>
        <dbReference type="EMBL" id="KAK2097768.1"/>
    </source>
</evidence>
<feature type="compositionally biased region" description="Basic and acidic residues" evidence="1">
    <location>
        <begin position="80"/>
        <end position="90"/>
    </location>
</feature>
<reference evidence="2 3" key="1">
    <citation type="submission" date="2023-05" db="EMBL/GenBank/DDBJ databases">
        <title>B98-5 Cell Line De Novo Hybrid Assembly: An Optical Mapping Approach.</title>
        <authorList>
            <person name="Kananen K."/>
            <person name="Auerbach J.A."/>
            <person name="Kautto E."/>
            <person name="Blachly J.S."/>
        </authorList>
    </citation>
    <scope>NUCLEOTIDE SEQUENCE [LARGE SCALE GENOMIC DNA]</scope>
    <source>
        <strain evidence="2">B95-8</strain>
        <tissue evidence="2">Cell line</tissue>
    </source>
</reference>
<dbReference type="Proteomes" id="UP001266305">
    <property type="component" value="Unassembled WGS sequence"/>
</dbReference>
<feature type="region of interest" description="Disordered" evidence="1">
    <location>
        <begin position="62"/>
        <end position="90"/>
    </location>
</feature>
<dbReference type="EMBL" id="JASSZA010000011">
    <property type="protein sequence ID" value="KAK2097768.1"/>
    <property type="molecule type" value="Genomic_DNA"/>
</dbReference>
<comment type="caution">
    <text evidence="2">The sequence shown here is derived from an EMBL/GenBank/DDBJ whole genome shotgun (WGS) entry which is preliminary data.</text>
</comment>
<evidence type="ECO:0008006" key="4">
    <source>
        <dbReference type="Google" id="ProtNLM"/>
    </source>
</evidence>
<name>A0ABQ9UL40_SAGOE</name>
<sequence length="90" mass="9598">PLLQDYQSGAPGTLACVLQTQSACVGDARPVLPIAAWVPGTWKWGHDRPEGVDRAAQSDFGAAAPDSCHHHMRSPAGHSYDARRDTVIGH</sequence>
<evidence type="ECO:0000256" key="1">
    <source>
        <dbReference type="SAM" id="MobiDB-lite"/>
    </source>
</evidence>